<organism evidence="1">
    <name type="scientific">Bartonella rochalimae ATCC BAA-1498</name>
    <dbReference type="NCBI Taxonomy" id="685782"/>
    <lineage>
        <taxon>Bacteria</taxon>
        <taxon>Pseudomonadati</taxon>
        <taxon>Pseudomonadota</taxon>
        <taxon>Alphaproteobacteria</taxon>
        <taxon>Hyphomicrobiales</taxon>
        <taxon>Bartonellaceae</taxon>
        <taxon>Bartonella</taxon>
    </lineage>
</organism>
<evidence type="ECO:0000313" key="3">
    <source>
        <dbReference type="EMBL" id="CBI78288.1"/>
    </source>
</evidence>
<dbReference type="EMBL" id="FN645466">
    <property type="protein sequence ID" value="CBI78251.1"/>
    <property type="molecule type" value="Genomic_DNA"/>
</dbReference>
<accession>E6YN13</accession>
<dbReference type="AlphaFoldDB" id="E6YN13"/>
<dbReference type="EMBL" id="FN645466">
    <property type="protein sequence ID" value="CBI78270.1"/>
    <property type="molecule type" value="Genomic_DNA"/>
</dbReference>
<name>E6YN13_9HYPH</name>
<sequence>MPPTFLFLLSSLVKEQTVFSLFKRKKTIYPNVQKENLSIVQIAVYMASIKPENKNSTQPR</sequence>
<proteinExistence type="predicted"/>
<reference evidence="1" key="1">
    <citation type="journal article" date="2011" name="PLoS Genet.">
        <title>Parallel evolution of a type IV secretion system in radiating lineages of the host-restricted bacterial pathogen Bartonella.</title>
        <authorList>
            <person name="Engel P."/>
            <person name="Salzburger W."/>
            <person name="Liesch M."/>
            <person name="Chang C.C."/>
            <person name="Maruyama S."/>
            <person name="Lanz C."/>
            <person name="Calteau A."/>
            <person name="Lajus A."/>
            <person name="Medigue C."/>
            <person name="Schuster S.C."/>
            <person name="Dehio C."/>
        </authorList>
    </citation>
    <scope>NUCLEOTIDE SEQUENCE</scope>
    <source>
        <strain evidence="1">ATCC BAA-1498</strain>
    </source>
</reference>
<dbReference type="EMBL" id="FN645466">
    <property type="protein sequence ID" value="CBI78288.1"/>
    <property type="molecule type" value="Genomic_DNA"/>
</dbReference>
<gene>
    <name evidence="1" type="ORF">BARRO_120013</name>
    <name evidence="2" type="ORF">BARRO_120038</name>
    <name evidence="3" type="ORF">BARRO_120062</name>
</gene>
<protein>
    <submittedName>
        <fullName evidence="1">Uncharacterized protein</fullName>
    </submittedName>
</protein>
<evidence type="ECO:0000313" key="1">
    <source>
        <dbReference type="EMBL" id="CBI78251.1"/>
    </source>
</evidence>
<evidence type="ECO:0000313" key="2">
    <source>
        <dbReference type="EMBL" id="CBI78270.1"/>
    </source>
</evidence>